<gene>
    <name evidence="1" type="ORF">JF922_05910</name>
</gene>
<dbReference type="AlphaFoldDB" id="A0A934N214"/>
<dbReference type="PANTHER" id="PTHR36452:SF1">
    <property type="entry name" value="DUF2461 DOMAIN-CONTAINING PROTEIN"/>
    <property type="match status" value="1"/>
</dbReference>
<dbReference type="InterPro" id="IPR012808">
    <property type="entry name" value="CHP02453"/>
</dbReference>
<keyword evidence="2" id="KW-1185">Reference proteome</keyword>
<protein>
    <submittedName>
        <fullName evidence="1">DUF2461 domain-containing protein</fullName>
    </submittedName>
</protein>
<name>A0A934N214_9BACT</name>
<dbReference type="Pfam" id="PF09365">
    <property type="entry name" value="DUF2461"/>
    <property type="match status" value="1"/>
</dbReference>
<sequence length="164" mass="18203">MGSLEPLFGPGKVFRINRDIRFSADKSPYKTNIAATVGMGGVGGYISLDARGLSVATGRYEMAPATMPRYREAVDRERSGSELAAIVDGLEADGYQVGGEELKRVPPGYPKEHPRARLLRHKRLYAWKAFGLQPWLGSAAAKDHVLDTWSRAEPLNEWFRINLD</sequence>
<comment type="caution">
    <text evidence="1">The sequence shown here is derived from an EMBL/GenBank/DDBJ whole genome shotgun (WGS) entry which is preliminary data.</text>
</comment>
<reference evidence="1" key="1">
    <citation type="submission" date="2020-10" db="EMBL/GenBank/DDBJ databases">
        <title>Ca. Dormibacterota MAGs.</title>
        <authorList>
            <person name="Montgomery K."/>
        </authorList>
    </citation>
    <scope>NUCLEOTIDE SEQUENCE [LARGE SCALE GENOMIC DNA]</scope>
    <source>
        <strain evidence="1">SC8812_S17_10</strain>
    </source>
</reference>
<evidence type="ECO:0000313" key="2">
    <source>
        <dbReference type="Proteomes" id="UP000612893"/>
    </source>
</evidence>
<dbReference type="EMBL" id="JAEKNR010000069">
    <property type="protein sequence ID" value="MBJ7597605.1"/>
    <property type="molecule type" value="Genomic_DNA"/>
</dbReference>
<dbReference type="PANTHER" id="PTHR36452">
    <property type="entry name" value="CHROMOSOME 12, WHOLE GENOME SHOTGUN SEQUENCE"/>
    <property type="match status" value="1"/>
</dbReference>
<proteinExistence type="predicted"/>
<accession>A0A934N214</accession>
<evidence type="ECO:0000313" key="1">
    <source>
        <dbReference type="EMBL" id="MBJ7597605.1"/>
    </source>
</evidence>
<organism evidence="1 2">
    <name type="scientific">Candidatus Nephthysia bennettiae</name>
    <dbReference type="NCBI Taxonomy" id="3127016"/>
    <lineage>
        <taxon>Bacteria</taxon>
        <taxon>Bacillati</taxon>
        <taxon>Candidatus Dormiibacterota</taxon>
        <taxon>Candidatus Dormibacteria</taxon>
        <taxon>Candidatus Dormibacterales</taxon>
        <taxon>Candidatus Dormibacteraceae</taxon>
        <taxon>Candidatus Nephthysia</taxon>
    </lineage>
</organism>
<dbReference type="Proteomes" id="UP000612893">
    <property type="component" value="Unassembled WGS sequence"/>
</dbReference>